<keyword evidence="1" id="KW-1133">Transmembrane helix</keyword>
<evidence type="ECO:0000313" key="2">
    <source>
        <dbReference type="EMBL" id="GIG95303.1"/>
    </source>
</evidence>
<feature type="transmembrane region" description="Helical" evidence="1">
    <location>
        <begin position="173"/>
        <end position="193"/>
    </location>
</feature>
<evidence type="ECO:0000313" key="3">
    <source>
        <dbReference type="Proteomes" id="UP000621500"/>
    </source>
</evidence>
<accession>A0ABQ4EKM3</accession>
<reference evidence="2 3" key="1">
    <citation type="submission" date="2021-01" db="EMBL/GenBank/DDBJ databases">
        <title>Whole genome shotgun sequence of Plantactinospora mayteni NBRC 109088.</title>
        <authorList>
            <person name="Komaki H."/>
            <person name="Tamura T."/>
        </authorList>
    </citation>
    <scope>NUCLEOTIDE SEQUENCE [LARGE SCALE GENOMIC DNA]</scope>
    <source>
        <strain evidence="2 3">NBRC 109088</strain>
    </source>
</reference>
<organism evidence="2 3">
    <name type="scientific">Plantactinospora mayteni</name>
    <dbReference type="NCBI Taxonomy" id="566021"/>
    <lineage>
        <taxon>Bacteria</taxon>
        <taxon>Bacillati</taxon>
        <taxon>Actinomycetota</taxon>
        <taxon>Actinomycetes</taxon>
        <taxon>Micromonosporales</taxon>
        <taxon>Micromonosporaceae</taxon>
        <taxon>Plantactinospora</taxon>
    </lineage>
</organism>
<dbReference type="EMBL" id="BONX01000009">
    <property type="protein sequence ID" value="GIG95303.1"/>
    <property type="molecule type" value="Genomic_DNA"/>
</dbReference>
<feature type="transmembrane region" description="Helical" evidence="1">
    <location>
        <begin position="138"/>
        <end position="161"/>
    </location>
</feature>
<keyword evidence="1" id="KW-0472">Membrane</keyword>
<comment type="caution">
    <text evidence="2">The sequence shown here is derived from an EMBL/GenBank/DDBJ whole genome shotgun (WGS) entry which is preliminary data.</text>
</comment>
<keyword evidence="1" id="KW-0812">Transmembrane</keyword>
<name>A0ABQ4EKM3_9ACTN</name>
<keyword evidence="3" id="KW-1185">Reference proteome</keyword>
<evidence type="ECO:0008006" key="4">
    <source>
        <dbReference type="Google" id="ProtNLM"/>
    </source>
</evidence>
<evidence type="ECO:0000256" key="1">
    <source>
        <dbReference type="SAM" id="Phobius"/>
    </source>
</evidence>
<proteinExistence type="predicted"/>
<sequence length="456" mass="47422">MRMLTRLFGTVLVFGLVVVLGWPAPAAAHGGADTDDVRLAQTIGSVELTVVIRYARQVPGPLYVDVIAHQPVRDLAVGLAVGPGTGQRASTGTVHLVQARAGTYPSTLRVTQTGAHELELRAGAERSILPFRVLRPRVAPWVLAGHVAFGVAALLLVGALFTAAASRRLPATALGGGAVVALVVAFTVAVMSAQLPPVPPDGAAAAVRAAGTVPAGRPYVEPVVGTDPAVPRAGEEFTLRLDLFDGATGRPVDDLVPHHAALGHLVVTSQDGGFFRHAHPLRTAAGRLAVGLRVDRPGRYLAAVEVERLDSGAQLLTGEFTVAGEARAGTAVPEAGVVVTTSPQRPVVGRPTLVEVDTGHADLQSWLGMAGHLIVRNQRGDFLGHVHESGSMAMAMAMSGTGQAPDDTVGGYGPRLRFTFSFPAPGRYLAWTQYVRNFEIVTVPFVVDVVPGPGAA</sequence>
<dbReference type="Proteomes" id="UP000621500">
    <property type="component" value="Unassembled WGS sequence"/>
</dbReference>
<protein>
    <recommendedName>
        <fullName evidence="4">Secreted protein</fullName>
    </recommendedName>
</protein>
<gene>
    <name evidence="2" type="ORF">Pma05_18760</name>
</gene>